<dbReference type="EMBL" id="JBAMMX010000002">
    <property type="protein sequence ID" value="KAK6946208.1"/>
    <property type="molecule type" value="Genomic_DNA"/>
</dbReference>
<evidence type="ECO:0000313" key="1">
    <source>
        <dbReference type="EMBL" id="KAK6946208.1"/>
    </source>
</evidence>
<gene>
    <name evidence="1" type="ORF">RJ641_013752</name>
</gene>
<name>A0AAN8W4P0_9MAGN</name>
<sequence>MGMTCLDPLHVRAFMEHLSANYDGDTYHLICEELQPFLQGCLLQADGEKDPQMGSLCNCILPKSLKSSAVRHDPSEGYDNEKKRLRNPFDETSLKLNSSILTRPKR</sequence>
<evidence type="ECO:0000313" key="2">
    <source>
        <dbReference type="Proteomes" id="UP001370490"/>
    </source>
</evidence>
<accession>A0AAN8W4P0</accession>
<dbReference type="AlphaFoldDB" id="A0AAN8W4P0"/>
<proteinExistence type="predicted"/>
<reference evidence="1 2" key="1">
    <citation type="submission" date="2023-12" db="EMBL/GenBank/DDBJ databases">
        <title>A high-quality genome assembly for Dillenia turbinata (Dilleniales).</title>
        <authorList>
            <person name="Chanderbali A."/>
        </authorList>
    </citation>
    <scope>NUCLEOTIDE SEQUENCE [LARGE SCALE GENOMIC DNA]</scope>
    <source>
        <strain evidence="1">LSX21</strain>
        <tissue evidence="1">Leaf</tissue>
    </source>
</reference>
<protein>
    <submittedName>
        <fullName evidence="1">Uncharacterized protein</fullName>
    </submittedName>
</protein>
<keyword evidence="2" id="KW-1185">Reference proteome</keyword>
<comment type="caution">
    <text evidence="1">The sequence shown here is derived from an EMBL/GenBank/DDBJ whole genome shotgun (WGS) entry which is preliminary data.</text>
</comment>
<organism evidence="1 2">
    <name type="scientific">Dillenia turbinata</name>
    <dbReference type="NCBI Taxonomy" id="194707"/>
    <lineage>
        <taxon>Eukaryota</taxon>
        <taxon>Viridiplantae</taxon>
        <taxon>Streptophyta</taxon>
        <taxon>Embryophyta</taxon>
        <taxon>Tracheophyta</taxon>
        <taxon>Spermatophyta</taxon>
        <taxon>Magnoliopsida</taxon>
        <taxon>eudicotyledons</taxon>
        <taxon>Gunneridae</taxon>
        <taxon>Pentapetalae</taxon>
        <taxon>Dilleniales</taxon>
        <taxon>Dilleniaceae</taxon>
        <taxon>Dillenia</taxon>
    </lineage>
</organism>
<dbReference type="Proteomes" id="UP001370490">
    <property type="component" value="Unassembled WGS sequence"/>
</dbReference>